<keyword evidence="2" id="KW-0560">Oxidoreductase</keyword>
<dbReference type="PANTHER" id="PTHR24321">
    <property type="entry name" value="DEHYDROGENASES, SHORT CHAIN"/>
    <property type="match status" value="1"/>
</dbReference>
<evidence type="ECO:0000256" key="1">
    <source>
        <dbReference type="ARBA" id="ARBA00006484"/>
    </source>
</evidence>
<dbReference type="GO" id="GO:0016491">
    <property type="term" value="F:oxidoreductase activity"/>
    <property type="evidence" value="ECO:0007669"/>
    <property type="project" value="UniProtKB-KW"/>
</dbReference>
<sequence length="129" mass="13525">TKAAIPEMRKSGGGSIINISSIYGLVGSATSAAYHASKGAVRVFNKSTAIQYASENIRANSVHPGFVDSPMTQAFHDNPEIHDERVAKMPLGRMGQPEDIAAGILYLASDESSFVTGAELVIDGGMTAQ</sequence>
<proteinExistence type="inferred from homology"/>
<name>A0A382TG42_9ZZZZ</name>
<dbReference type="InterPro" id="IPR002347">
    <property type="entry name" value="SDR_fam"/>
</dbReference>
<evidence type="ECO:0000313" key="3">
    <source>
        <dbReference type="EMBL" id="SVD20348.1"/>
    </source>
</evidence>
<dbReference type="Gene3D" id="3.40.50.720">
    <property type="entry name" value="NAD(P)-binding Rossmann-like Domain"/>
    <property type="match status" value="1"/>
</dbReference>
<accession>A0A382TG42</accession>
<comment type="similarity">
    <text evidence="1">Belongs to the short-chain dehydrogenases/reductases (SDR) family.</text>
</comment>
<evidence type="ECO:0008006" key="4">
    <source>
        <dbReference type="Google" id="ProtNLM"/>
    </source>
</evidence>
<reference evidence="3" key="1">
    <citation type="submission" date="2018-05" db="EMBL/GenBank/DDBJ databases">
        <authorList>
            <person name="Lanie J.A."/>
            <person name="Ng W.-L."/>
            <person name="Kazmierczak K.M."/>
            <person name="Andrzejewski T.M."/>
            <person name="Davidsen T.M."/>
            <person name="Wayne K.J."/>
            <person name="Tettelin H."/>
            <person name="Glass J.I."/>
            <person name="Rusch D."/>
            <person name="Podicherti R."/>
            <person name="Tsui H.-C.T."/>
            <person name="Winkler M.E."/>
        </authorList>
    </citation>
    <scope>NUCLEOTIDE SEQUENCE</scope>
</reference>
<dbReference type="SUPFAM" id="SSF51735">
    <property type="entry name" value="NAD(P)-binding Rossmann-fold domains"/>
    <property type="match status" value="1"/>
</dbReference>
<dbReference type="Pfam" id="PF13561">
    <property type="entry name" value="adh_short_C2"/>
    <property type="match status" value="1"/>
</dbReference>
<dbReference type="PRINTS" id="PR00080">
    <property type="entry name" value="SDRFAMILY"/>
</dbReference>
<evidence type="ECO:0000256" key="2">
    <source>
        <dbReference type="ARBA" id="ARBA00023002"/>
    </source>
</evidence>
<feature type="non-terminal residue" evidence="3">
    <location>
        <position position="1"/>
    </location>
</feature>
<dbReference type="AlphaFoldDB" id="A0A382TG42"/>
<dbReference type="EMBL" id="UINC01135909">
    <property type="protein sequence ID" value="SVD20348.1"/>
    <property type="molecule type" value="Genomic_DNA"/>
</dbReference>
<dbReference type="InterPro" id="IPR036291">
    <property type="entry name" value="NAD(P)-bd_dom_sf"/>
</dbReference>
<protein>
    <recommendedName>
        <fullName evidence="4">Cyclopentanol dehydrogenase</fullName>
    </recommendedName>
</protein>
<dbReference type="PANTHER" id="PTHR24321:SF15">
    <property type="entry name" value="OXIDOREDUCTASE UCPA"/>
    <property type="match status" value="1"/>
</dbReference>
<dbReference type="PRINTS" id="PR00081">
    <property type="entry name" value="GDHRDH"/>
</dbReference>
<gene>
    <name evidence="3" type="ORF">METZ01_LOCUS373202</name>
</gene>
<organism evidence="3">
    <name type="scientific">marine metagenome</name>
    <dbReference type="NCBI Taxonomy" id="408172"/>
    <lineage>
        <taxon>unclassified sequences</taxon>
        <taxon>metagenomes</taxon>
        <taxon>ecological metagenomes</taxon>
    </lineage>
</organism>